<accession>A0A3P8MJV0</accession>
<reference evidence="2" key="1">
    <citation type="submission" date="2016-11" db="EMBL/GenBank/DDBJ databases">
        <title>Toxin and toxin-like genes show dynamic gene family evolution and expression patterns in phylum Cnidaria.</title>
        <authorList>
            <person name="Surm J.M."/>
            <person name="Smith H."/>
            <person name="van der Burg C.A."/>
            <person name="Stewart Z."/>
            <person name="Prentis P.J."/>
            <person name="Pavasovic A."/>
        </authorList>
    </citation>
    <scope>NUCLEOTIDE SEQUENCE</scope>
</reference>
<keyword evidence="2" id="KW-0407">Ion channel</keyword>
<keyword evidence="1" id="KW-0732">Signal</keyword>
<sequence>MNRLLIVLVVVAVLGCAMARPEVDITKRGSGCHCPDGTTGIFWAGKCPSGWTFCDRQMYWIVPGECCQQ</sequence>
<keyword evidence="2" id="KW-0813">Transport</keyword>
<dbReference type="AlphaFoldDB" id="A0A3P8MJV0"/>
<feature type="chain" id="PRO_5018105179" evidence="1">
    <location>
        <begin position="20"/>
        <end position="69"/>
    </location>
</feature>
<gene>
    <name evidence="2" type="primary">Delta-AITX-Nan</name>
</gene>
<keyword evidence="2" id="KW-0406">Ion transport</keyword>
<organism evidence="2">
    <name type="scientific">Nemanthus annamensis</name>
    <dbReference type="NCBI Taxonomy" id="1813764"/>
    <lineage>
        <taxon>Eukaryota</taxon>
        <taxon>Metazoa</taxon>
        <taxon>Cnidaria</taxon>
        <taxon>Anthozoa</taxon>
        <taxon>Hexacorallia</taxon>
        <taxon>Actiniaria</taxon>
        <taxon>Nynantheae</taxon>
        <taxon>Nemathidae</taxon>
        <taxon>Nemanthus</taxon>
    </lineage>
</organism>
<dbReference type="PROSITE" id="PS51257">
    <property type="entry name" value="PROKAR_LIPOPROTEIN"/>
    <property type="match status" value="1"/>
</dbReference>
<feature type="signal peptide" evidence="1">
    <location>
        <begin position="1"/>
        <end position="19"/>
    </location>
</feature>
<proteinExistence type="predicted"/>
<evidence type="ECO:0000313" key="2">
    <source>
        <dbReference type="EMBL" id="ATY39980.1"/>
    </source>
</evidence>
<protein>
    <submittedName>
        <fullName evidence="2">Delta-actitoxin-Nan sodium channel inhibitory toxin</fullName>
    </submittedName>
</protein>
<evidence type="ECO:0000256" key="1">
    <source>
        <dbReference type="SAM" id="SignalP"/>
    </source>
</evidence>
<name>A0A3P8MJV0_9CNID</name>
<dbReference type="EMBL" id="KY176760">
    <property type="protein sequence ID" value="ATY39980.1"/>
    <property type="molecule type" value="Genomic_DNA"/>
</dbReference>
<dbReference type="GO" id="GO:0034220">
    <property type="term" value="P:monoatomic ion transmembrane transport"/>
    <property type="evidence" value="ECO:0007669"/>
    <property type="project" value="UniProtKB-KW"/>
</dbReference>